<accession>A0A5C6FG92</accession>
<gene>
    <name evidence="2" type="ORF">Poly51_18820</name>
</gene>
<evidence type="ECO:0000256" key="1">
    <source>
        <dbReference type="SAM" id="Phobius"/>
    </source>
</evidence>
<proteinExistence type="predicted"/>
<protein>
    <submittedName>
        <fullName evidence="2">Uncharacterized protein</fullName>
    </submittedName>
</protein>
<evidence type="ECO:0000313" key="3">
    <source>
        <dbReference type="Proteomes" id="UP000318288"/>
    </source>
</evidence>
<keyword evidence="1" id="KW-1133">Transmembrane helix</keyword>
<reference evidence="2 3" key="1">
    <citation type="submission" date="2019-02" db="EMBL/GenBank/DDBJ databases">
        <title>Deep-cultivation of Planctomycetes and their phenomic and genomic characterization uncovers novel biology.</title>
        <authorList>
            <person name="Wiegand S."/>
            <person name="Jogler M."/>
            <person name="Boedeker C."/>
            <person name="Pinto D."/>
            <person name="Vollmers J."/>
            <person name="Rivas-Marin E."/>
            <person name="Kohn T."/>
            <person name="Peeters S.H."/>
            <person name="Heuer A."/>
            <person name="Rast P."/>
            <person name="Oberbeckmann S."/>
            <person name="Bunk B."/>
            <person name="Jeske O."/>
            <person name="Meyerdierks A."/>
            <person name="Storesund J.E."/>
            <person name="Kallscheuer N."/>
            <person name="Luecker S."/>
            <person name="Lage O.M."/>
            <person name="Pohl T."/>
            <person name="Merkel B.J."/>
            <person name="Hornburger P."/>
            <person name="Mueller R.-W."/>
            <person name="Bruemmer F."/>
            <person name="Labrenz M."/>
            <person name="Spormann A.M."/>
            <person name="Op Den Camp H."/>
            <person name="Overmann J."/>
            <person name="Amann R."/>
            <person name="Jetten M.S.M."/>
            <person name="Mascher T."/>
            <person name="Medema M.H."/>
            <person name="Devos D.P."/>
            <person name="Kaster A.-K."/>
            <person name="Ovreas L."/>
            <person name="Rohde M."/>
            <person name="Galperin M.Y."/>
            <person name="Jogler C."/>
        </authorList>
    </citation>
    <scope>NUCLEOTIDE SEQUENCE [LARGE SCALE GENOMIC DNA]</scope>
    <source>
        <strain evidence="2 3">Poly51</strain>
    </source>
</reference>
<dbReference type="AlphaFoldDB" id="A0A5C6FG92"/>
<dbReference type="Proteomes" id="UP000318288">
    <property type="component" value="Unassembled WGS sequence"/>
</dbReference>
<keyword evidence="1" id="KW-0812">Transmembrane</keyword>
<comment type="caution">
    <text evidence="2">The sequence shown here is derived from an EMBL/GenBank/DDBJ whole genome shotgun (WGS) entry which is preliminary data.</text>
</comment>
<name>A0A5C6FG92_9BACT</name>
<evidence type="ECO:0000313" key="2">
    <source>
        <dbReference type="EMBL" id="TWU59096.1"/>
    </source>
</evidence>
<organism evidence="2 3">
    <name type="scientific">Rubripirellula tenax</name>
    <dbReference type="NCBI Taxonomy" id="2528015"/>
    <lineage>
        <taxon>Bacteria</taxon>
        <taxon>Pseudomonadati</taxon>
        <taxon>Planctomycetota</taxon>
        <taxon>Planctomycetia</taxon>
        <taxon>Pirellulales</taxon>
        <taxon>Pirellulaceae</taxon>
        <taxon>Rubripirellula</taxon>
    </lineage>
</organism>
<sequence length="422" mass="44851">MEPGGSYRRLIRLVIGLALVVVVMKQVSNEAIYRPFFGGGEPQPRIPSAANGGAATPSLVRIRPIDDSGANTAQASAVESVGFEDRKVASDLVARVGVEKQRKWSAGLTRLLSGKQGQSEDIESTATAIADELASMPESDSVLAWQDSAGRWGTAETLTEHALTKQTRGQIDAMLSALDAAAMNRVVDGSVWRSGDFDAFYRLLYQATVAPAETFSGPAAVVGAVPLLQQPAVFQGQRVAVTGTVARAERIVARENAMGITDYWQLWLRPSDGADRPIVAIVPNVGDPIARVGSDATREDGPPVRLTGIFLKRLAYQSSVGADLAPVIIGQLDERSETSTRSESVVAKQAPSDDSIRRQLGWTAAAACIIGIGLAAIVSWRSTVMTRRTRELRASGRPSTEDLFIDIQASIPASAASSEEPS</sequence>
<dbReference type="EMBL" id="SJPW01000002">
    <property type="protein sequence ID" value="TWU59096.1"/>
    <property type="molecule type" value="Genomic_DNA"/>
</dbReference>
<keyword evidence="3" id="KW-1185">Reference proteome</keyword>
<keyword evidence="1" id="KW-0472">Membrane</keyword>
<feature type="transmembrane region" description="Helical" evidence="1">
    <location>
        <begin position="360"/>
        <end position="380"/>
    </location>
</feature>